<reference evidence="2" key="1">
    <citation type="submission" date="2022-11" db="EMBL/GenBank/DDBJ databases">
        <title>Complete genome sequence of Methanogenium organophilum DSM 3596.</title>
        <authorList>
            <person name="Chen S.-C."/>
            <person name="Lai S.-J."/>
            <person name="You Y.-T."/>
        </authorList>
    </citation>
    <scope>NUCLEOTIDE SEQUENCE</scope>
    <source>
        <strain evidence="2">DSM 3596</strain>
    </source>
</reference>
<dbReference type="AlphaFoldDB" id="A0A9X9S5M8"/>
<accession>A0A9X9S5M8</accession>
<gene>
    <name evidence="2" type="ORF">OU421_04790</name>
</gene>
<dbReference type="InterPro" id="IPR008254">
    <property type="entry name" value="Flavodoxin/NO_synth"/>
</dbReference>
<keyword evidence="3" id="KW-1185">Reference proteome</keyword>
<evidence type="ECO:0000313" key="2">
    <source>
        <dbReference type="EMBL" id="WAI02193.1"/>
    </source>
</evidence>
<dbReference type="Pfam" id="PF12682">
    <property type="entry name" value="Flavodoxin_4"/>
    <property type="match status" value="1"/>
</dbReference>
<dbReference type="Gene3D" id="3.40.50.360">
    <property type="match status" value="1"/>
</dbReference>
<dbReference type="PANTHER" id="PTHR39201:SF1">
    <property type="entry name" value="FLAVODOXIN-LIKE DOMAIN-CONTAINING PROTEIN"/>
    <property type="match status" value="1"/>
</dbReference>
<dbReference type="EMBL" id="CP113361">
    <property type="protein sequence ID" value="WAI02193.1"/>
    <property type="molecule type" value="Genomic_DNA"/>
</dbReference>
<dbReference type="RefSeq" id="WP_268187471.1">
    <property type="nucleotide sequence ID" value="NZ_CP113361.1"/>
</dbReference>
<dbReference type="PANTHER" id="PTHR39201">
    <property type="entry name" value="EXPORTED PROTEIN-RELATED"/>
    <property type="match status" value="1"/>
</dbReference>
<dbReference type="GeneID" id="76834394"/>
<name>A0A9X9S5M8_METOG</name>
<dbReference type="InterPro" id="IPR029039">
    <property type="entry name" value="Flavoprotein-like_sf"/>
</dbReference>
<protein>
    <submittedName>
        <fullName evidence="2">ArsR family transcriptional regulator</fullName>
    </submittedName>
</protein>
<evidence type="ECO:0000313" key="3">
    <source>
        <dbReference type="Proteomes" id="UP001163096"/>
    </source>
</evidence>
<feature type="domain" description="Flavodoxin-like" evidence="1">
    <location>
        <begin position="6"/>
        <end position="113"/>
    </location>
</feature>
<organism evidence="2 3">
    <name type="scientific">Methanogenium organophilum</name>
    <dbReference type="NCBI Taxonomy" id="2199"/>
    <lineage>
        <taxon>Archaea</taxon>
        <taxon>Methanobacteriati</taxon>
        <taxon>Methanobacteriota</taxon>
        <taxon>Stenosarchaea group</taxon>
        <taxon>Methanomicrobia</taxon>
        <taxon>Methanomicrobiales</taxon>
        <taxon>Methanomicrobiaceae</taxon>
        <taxon>Methanogenium</taxon>
    </lineage>
</organism>
<dbReference type="GO" id="GO:0010181">
    <property type="term" value="F:FMN binding"/>
    <property type="evidence" value="ECO:0007669"/>
    <property type="project" value="InterPro"/>
</dbReference>
<dbReference type="Proteomes" id="UP001163096">
    <property type="component" value="Chromosome"/>
</dbReference>
<proteinExistence type="predicted"/>
<sequence length="178" mass="18240">MTITTIFYSYSGVTRGIAEKIQAECGGELIEVTAVKPYSVLTAYSKGCYRAMKGEADAIEPSSIDVSASDLIVIGTPVWTLRAAPPVNGAVQAITGCEGKTAVLFATCGGQAKDTLTHLAEALAAKGVDVRVKIVLDKNDVQDKGKVDALISAVKSTALSAGTSTGPASEPPITPPAV</sequence>
<dbReference type="SUPFAM" id="SSF52218">
    <property type="entry name" value="Flavoproteins"/>
    <property type="match status" value="1"/>
</dbReference>
<dbReference type="KEGG" id="mou:OU421_04790"/>
<evidence type="ECO:0000259" key="1">
    <source>
        <dbReference type="Pfam" id="PF12682"/>
    </source>
</evidence>